<accession>A0A4Q9MJM7</accession>
<gene>
    <name evidence="1" type="ORF">BD311DRAFT_739704</name>
</gene>
<dbReference type="EMBL" id="ML143428">
    <property type="protein sequence ID" value="TBU27764.1"/>
    <property type="molecule type" value="Genomic_DNA"/>
</dbReference>
<name>A0A4Q9MJM7_9APHY</name>
<protein>
    <submittedName>
        <fullName evidence="1">Uncharacterized protein</fullName>
    </submittedName>
</protein>
<dbReference type="AlphaFoldDB" id="A0A4Q9MJM7"/>
<sequence>MPYNAESAGDVVHTNGRRAPSKEFRPLQHSLDGRMDRVPLAGDGICTTSAGTFAGILVLVGDQWGKSIVFARCQSYPRWWRMRRHTARVQYFYNWPLHDATTPVTSLGGLMTSAMSLEDTEAAPQSNDSLTGPAILVVVARDAQRRERSDAFSWQALQAFLTVGISHTSVTVAALLPYLILVAGLSLRFSVVVSVRFIECEQSLYAPGCQLKHSVYGLLRTEVLAPTSNGYFEGAFPEARAERVQSSRVDVHAPVQSQISVYMSDRIGRKIGTAHDYERGGSLVTALEIFKFKPQFRLAVNCSVEVVCAHSGLRHFIRLHHPVATTCPDGLCDRRTQGQLHPDSRHRCLSGLRVFVEWQCQREIVDLARSIMQEIPEARVDCPNGTISPVLYRGFPALPLPPPPPASIMRLLR</sequence>
<reference evidence="1" key="1">
    <citation type="submission" date="2019-01" db="EMBL/GenBank/DDBJ databases">
        <title>Draft genome sequences of three monokaryotic isolates of the white-rot basidiomycete fungus Dichomitus squalens.</title>
        <authorList>
            <consortium name="DOE Joint Genome Institute"/>
            <person name="Lopez S.C."/>
            <person name="Andreopoulos B."/>
            <person name="Pangilinan J."/>
            <person name="Lipzen A."/>
            <person name="Riley R."/>
            <person name="Ahrendt S."/>
            <person name="Ng V."/>
            <person name="Barry K."/>
            <person name="Daum C."/>
            <person name="Grigoriev I.V."/>
            <person name="Hilden K.S."/>
            <person name="Makela M.R."/>
            <person name="de Vries R.P."/>
        </authorList>
    </citation>
    <scope>NUCLEOTIDE SEQUENCE [LARGE SCALE GENOMIC DNA]</scope>
    <source>
        <strain evidence="1">OM18370.1</strain>
    </source>
</reference>
<evidence type="ECO:0000313" key="1">
    <source>
        <dbReference type="EMBL" id="TBU27764.1"/>
    </source>
</evidence>
<organism evidence="1">
    <name type="scientific">Dichomitus squalens</name>
    <dbReference type="NCBI Taxonomy" id="114155"/>
    <lineage>
        <taxon>Eukaryota</taxon>
        <taxon>Fungi</taxon>
        <taxon>Dikarya</taxon>
        <taxon>Basidiomycota</taxon>
        <taxon>Agaricomycotina</taxon>
        <taxon>Agaricomycetes</taxon>
        <taxon>Polyporales</taxon>
        <taxon>Polyporaceae</taxon>
        <taxon>Dichomitus</taxon>
    </lineage>
</organism>
<dbReference type="Proteomes" id="UP000292957">
    <property type="component" value="Unassembled WGS sequence"/>
</dbReference>
<proteinExistence type="predicted"/>